<evidence type="ECO:0000256" key="1">
    <source>
        <dbReference type="ARBA" id="ARBA00001770"/>
    </source>
</evidence>
<dbReference type="Proteomes" id="UP000027997">
    <property type="component" value="Unassembled WGS sequence"/>
</dbReference>
<name>A0A081KG23_9GAMM</name>
<keyword evidence="7 9" id="KW-0378">Hydrolase</keyword>
<gene>
    <name evidence="9" type="primary">pcp</name>
    <name evidence="11" type="ORF">GV64_22420</name>
</gene>
<dbReference type="EC" id="3.4.19.3" evidence="9"/>
<dbReference type="AlphaFoldDB" id="A0A081KG23"/>
<keyword evidence="8 9" id="KW-0788">Thiol protease</keyword>
<comment type="function">
    <text evidence="2 9">Removes 5-oxoproline from various penultimate amino acid residues except L-proline.</text>
</comment>
<dbReference type="Pfam" id="PF01470">
    <property type="entry name" value="Peptidase_C15"/>
    <property type="match status" value="1"/>
</dbReference>
<dbReference type="SUPFAM" id="SSF53182">
    <property type="entry name" value="Pyrrolidone carboxyl peptidase (pyroglutamate aminopeptidase)"/>
    <property type="match status" value="1"/>
</dbReference>
<protein>
    <recommendedName>
        <fullName evidence="9">Pyrrolidone-carboxylate peptidase</fullName>
        <ecNumber evidence="9">3.4.19.3</ecNumber>
    </recommendedName>
    <alternativeName>
        <fullName evidence="9">5-oxoprolyl-peptidase</fullName>
    </alternativeName>
    <alternativeName>
        <fullName evidence="9">Pyroglutamyl-peptidase I</fullName>
        <shortName evidence="9">PGP-I</shortName>
        <shortName evidence="9">Pyrase</shortName>
    </alternativeName>
</protein>
<reference evidence="11 12" key="1">
    <citation type="submission" date="2014-06" db="EMBL/GenBank/DDBJ databases">
        <title>Whole Genome Sequences of Three Symbiotic Endozoicomonas Bacteria.</title>
        <authorList>
            <person name="Neave M.J."/>
            <person name="Apprill A."/>
            <person name="Voolstra C.R."/>
        </authorList>
    </citation>
    <scope>NUCLEOTIDE SEQUENCE [LARGE SCALE GENOMIC DNA]</scope>
    <source>
        <strain evidence="11 12">DSM 22380</strain>
    </source>
</reference>
<dbReference type="Gene3D" id="3.40.630.20">
    <property type="entry name" value="Peptidase C15, pyroglutamyl peptidase I-like"/>
    <property type="match status" value="1"/>
</dbReference>
<dbReference type="InterPro" id="IPR033694">
    <property type="entry name" value="PGPEP1_Cys_AS"/>
</dbReference>
<dbReference type="NCBIfam" id="NF009676">
    <property type="entry name" value="PRK13197.1"/>
    <property type="match status" value="1"/>
</dbReference>
<comment type="catalytic activity">
    <reaction evidence="1 9 10">
        <text>Release of an N-terminal pyroglutamyl group from a polypeptide, the second amino acid generally not being Pro.</text>
        <dbReference type="EC" id="3.4.19.3"/>
    </reaction>
</comment>
<keyword evidence="5 9" id="KW-0963">Cytoplasm</keyword>
<feature type="active site" evidence="9 10">
    <location>
        <position position="144"/>
    </location>
</feature>
<evidence type="ECO:0000256" key="6">
    <source>
        <dbReference type="ARBA" id="ARBA00022670"/>
    </source>
</evidence>
<dbReference type="GO" id="GO:0005829">
    <property type="term" value="C:cytosol"/>
    <property type="evidence" value="ECO:0007669"/>
    <property type="project" value="InterPro"/>
</dbReference>
<dbReference type="EMBL" id="JOJP01000001">
    <property type="protein sequence ID" value="KEI73099.1"/>
    <property type="molecule type" value="Genomic_DNA"/>
</dbReference>
<dbReference type="PROSITE" id="PS01334">
    <property type="entry name" value="PYRASE_CYS"/>
    <property type="match status" value="1"/>
</dbReference>
<dbReference type="NCBIfam" id="TIGR00504">
    <property type="entry name" value="pyro_pdase"/>
    <property type="match status" value="1"/>
</dbReference>
<evidence type="ECO:0000256" key="2">
    <source>
        <dbReference type="ARBA" id="ARBA00002280"/>
    </source>
</evidence>
<keyword evidence="12" id="KW-1185">Reference proteome</keyword>
<evidence type="ECO:0000256" key="8">
    <source>
        <dbReference type="ARBA" id="ARBA00022807"/>
    </source>
</evidence>
<evidence type="ECO:0000256" key="9">
    <source>
        <dbReference type="HAMAP-Rule" id="MF_00417"/>
    </source>
</evidence>
<dbReference type="PANTHER" id="PTHR23402">
    <property type="entry name" value="PROTEASE FAMILY C15 PYROGLUTAMYL-PEPTIDASE I-RELATED"/>
    <property type="match status" value="1"/>
</dbReference>
<dbReference type="FunFam" id="3.40.630.20:FF:000001">
    <property type="entry name" value="Pyrrolidone-carboxylate peptidase"/>
    <property type="match status" value="1"/>
</dbReference>
<comment type="similarity">
    <text evidence="4 9">Belongs to the peptidase C15 family.</text>
</comment>
<dbReference type="PANTHER" id="PTHR23402:SF1">
    <property type="entry name" value="PYROGLUTAMYL-PEPTIDASE I"/>
    <property type="match status" value="1"/>
</dbReference>
<dbReference type="CDD" id="cd00501">
    <property type="entry name" value="Peptidase_C15"/>
    <property type="match status" value="1"/>
</dbReference>
<comment type="subunit">
    <text evidence="9">Homotetramer.</text>
</comment>
<dbReference type="PRINTS" id="PR00706">
    <property type="entry name" value="PYROGLUPTASE"/>
</dbReference>
<dbReference type="RefSeq" id="WP_020582288.1">
    <property type="nucleotide sequence ID" value="NZ_JOJP01000001.1"/>
</dbReference>
<dbReference type="GO" id="GO:0006508">
    <property type="term" value="P:proteolysis"/>
    <property type="evidence" value="ECO:0007669"/>
    <property type="project" value="UniProtKB-KW"/>
</dbReference>
<evidence type="ECO:0000256" key="10">
    <source>
        <dbReference type="PROSITE-ProRule" id="PRU10077"/>
    </source>
</evidence>
<dbReference type="eggNOG" id="COG2039">
    <property type="taxonomic scope" value="Bacteria"/>
</dbReference>
<accession>A0A081KG23</accession>
<dbReference type="InterPro" id="IPR029762">
    <property type="entry name" value="PGP-I_bact-type"/>
</dbReference>
<evidence type="ECO:0000256" key="3">
    <source>
        <dbReference type="ARBA" id="ARBA00004496"/>
    </source>
</evidence>
<dbReference type="HAMAP" id="MF_00417">
    <property type="entry name" value="Pyrrolid_peptidase"/>
    <property type="match status" value="1"/>
</dbReference>
<dbReference type="GO" id="GO:0016920">
    <property type="term" value="F:pyroglutamyl-peptidase activity"/>
    <property type="evidence" value="ECO:0007669"/>
    <property type="project" value="UniProtKB-UniRule"/>
</dbReference>
<evidence type="ECO:0000256" key="4">
    <source>
        <dbReference type="ARBA" id="ARBA00006641"/>
    </source>
</evidence>
<dbReference type="InterPro" id="IPR000816">
    <property type="entry name" value="Peptidase_C15"/>
</dbReference>
<evidence type="ECO:0000313" key="11">
    <source>
        <dbReference type="EMBL" id="KEI73099.1"/>
    </source>
</evidence>
<evidence type="ECO:0000256" key="5">
    <source>
        <dbReference type="ARBA" id="ARBA00022490"/>
    </source>
</evidence>
<dbReference type="InterPro" id="IPR036440">
    <property type="entry name" value="Peptidase_C15-like_sf"/>
</dbReference>
<comment type="caution">
    <text evidence="11">The sequence shown here is derived from an EMBL/GenBank/DDBJ whole genome shotgun (WGS) entry which is preliminary data.</text>
</comment>
<evidence type="ECO:0000313" key="12">
    <source>
        <dbReference type="Proteomes" id="UP000027997"/>
    </source>
</evidence>
<organism evidence="11 12">
    <name type="scientific">Endozoicomonas elysicola</name>
    <dbReference type="NCBI Taxonomy" id="305900"/>
    <lineage>
        <taxon>Bacteria</taxon>
        <taxon>Pseudomonadati</taxon>
        <taxon>Pseudomonadota</taxon>
        <taxon>Gammaproteobacteria</taxon>
        <taxon>Oceanospirillales</taxon>
        <taxon>Endozoicomonadaceae</taxon>
        <taxon>Endozoicomonas</taxon>
    </lineage>
</organism>
<feature type="active site" evidence="9">
    <location>
        <position position="81"/>
    </location>
</feature>
<proteinExistence type="inferred from homology"/>
<feature type="active site" evidence="9">
    <location>
        <position position="166"/>
    </location>
</feature>
<dbReference type="PIRSF" id="PIRSF015592">
    <property type="entry name" value="Prld-crbxl_pptds"/>
    <property type="match status" value="1"/>
</dbReference>
<evidence type="ECO:0000256" key="7">
    <source>
        <dbReference type="ARBA" id="ARBA00022801"/>
    </source>
</evidence>
<dbReference type="InterPro" id="IPR016125">
    <property type="entry name" value="Peptidase_C15-like"/>
</dbReference>
<comment type="subcellular location">
    <subcellularLocation>
        <location evidence="3 9">Cytoplasm</location>
    </subcellularLocation>
</comment>
<keyword evidence="6 9" id="KW-0645">Protease</keyword>
<sequence>MKTVLISGFEPFGGMPLNPALEAIRVLTGTELPDLGVIKTVTVPVVHRTSIATVISAIDDNEPDAVIMVGLAPGRIGIMPERIAINMDDFRLVDNEGNQIIDQPVVDGGPAAYFSTLPVKAMVQEMRRAGIPAAVSNSAGTFVCNHLFYGVMHELRDSHIRAGFIHVPLLPGQAIKADEPSMSLERIIKGISICAETVLSVQKDIFVSGGEIA</sequence>